<protein>
    <recommendedName>
        <fullName evidence="1">DUF6760 domain-containing protein</fullName>
    </recommendedName>
</protein>
<sequence length="59" mass="7263">MTVYPEAQLYKEVSFLSYYYHWSFETVMTLDHKTRRRFCEEISAIHKELNNEPKNIFEV</sequence>
<dbReference type="RefSeq" id="WP_249282647.1">
    <property type="nucleotide sequence ID" value="NZ_JACRST010000007.1"/>
</dbReference>
<dbReference type="AlphaFoldDB" id="A0A926DZZ8"/>
<evidence type="ECO:0000313" key="2">
    <source>
        <dbReference type="EMBL" id="MBC8546569.1"/>
    </source>
</evidence>
<dbReference type="Pfam" id="PF20546">
    <property type="entry name" value="DUF6760"/>
    <property type="match status" value="1"/>
</dbReference>
<name>A0A926DZZ8_9FIRM</name>
<evidence type="ECO:0000259" key="1">
    <source>
        <dbReference type="Pfam" id="PF20546"/>
    </source>
</evidence>
<organism evidence="2 3">
    <name type="scientific">Ligaoa zhengdingensis</name>
    <dbReference type="NCBI Taxonomy" id="2763658"/>
    <lineage>
        <taxon>Bacteria</taxon>
        <taxon>Bacillati</taxon>
        <taxon>Bacillota</taxon>
        <taxon>Clostridia</taxon>
        <taxon>Eubacteriales</taxon>
        <taxon>Oscillospiraceae</taxon>
        <taxon>Ligaoa</taxon>
    </lineage>
</organism>
<comment type="caution">
    <text evidence="2">The sequence shown here is derived from an EMBL/GenBank/DDBJ whole genome shotgun (WGS) entry which is preliminary data.</text>
</comment>
<gene>
    <name evidence="2" type="ORF">H8711_06425</name>
</gene>
<reference evidence="2" key="1">
    <citation type="submission" date="2020-08" db="EMBL/GenBank/DDBJ databases">
        <title>Genome public.</title>
        <authorList>
            <person name="Liu C."/>
            <person name="Sun Q."/>
        </authorList>
    </citation>
    <scope>NUCLEOTIDE SEQUENCE</scope>
    <source>
        <strain evidence="2">NSJ-31</strain>
    </source>
</reference>
<feature type="domain" description="DUF6760" evidence="1">
    <location>
        <begin position="2"/>
        <end position="52"/>
    </location>
</feature>
<proteinExistence type="predicted"/>
<dbReference type="InterPro" id="IPR046648">
    <property type="entry name" value="DUF6760"/>
</dbReference>
<keyword evidence="3" id="KW-1185">Reference proteome</keyword>
<accession>A0A926DZZ8</accession>
<dbReference type="EMBL" id="JACRST010000007">
    <property type="protein sequence ID" value="MBC8546569.1"/>
    <property type="molecule type" value="Genomic_DNA"/>
</dbReference>
<evidence type="ECO:0000313" key="3">
    <source>
        <dbReference type="Proteomes" id="UP000653127"/>
    </source>
</evidence>
<dbReference type="Proteomes" id="UP000653127">
    <property type="component" value="Unassembled WGS sequence"/>
</dbReference>